<dbReference type="EMBL" id="LN679103">
    <property type="protein sequence ID" value="CEL59536.1"/>
    <property type="molecule type" value="Genomic_DNA"/>
</dbReference>
<dbReference type="Proteomes" id="UP000059188">
    <property type="component" value="Unassembled WGS sequence"/>
</dbReference>
<name>A0A0B7FNK6_THACB</name>
<keyword evidence="1" id="KW-0472">Membrane</keyword>
<keyword evidence="1" id="KW-0812">Transmembrane</keyword>
<dbReference type="AlphaFoldDB" id="A0A0B7FNK6"/>
<gene>
    <name evidence="2" type="ORF">RSOLAG1IB_03469</name>
</gene>
<sequence length="93" mass="9799">MIDYYGHSKFKAFTDCGLDLGWSHPNASNPPQWPADDCYHTCNTGCAKSTPNTTTETNPEQPASTGAAMAGVTVQGLTVALFVSSVFGALTLL</sequence>
<proteinExistence type="predicted"/>
<evidence type="ECO:0000313" key="2">
    <source>
        <dbReference type="EMBL" id="CEL59536.1"/>
    </source>
</evidence>
<organism evidence="2 3">
    <name type="scientific">Thanatephorus cucumeris (strain AG1-IB / isolate 7/3/14)</name>
    <name type="common">Lettuce bottom rot fungus</name>
    <name type="synonym">Rhizoctonia solani</name>
    <dbReference type="NCBI Taxonomy" id="1108050"/>
    <lineage>
        <taxon>Eukaryota</taxon>
        <taxon>Fungi</taxon>
        <taxon>Dikarya</taxon>
        <taxon>Basidiomycota</taxon>
        <taxon>Agaricomycotina</taxon>
        <taxon>Agaricomycetes</taxon>
        <taxon>Cantharellales</taxon>
        <taxon>Ceratobasidiaceae</taxon>
        <taxon>Rhizoctonia</taxon>
        <taxon>Rhizoctonia solani AG-1</taxon>
    </lineage>
</organism>
<protein>
    <submittedName>
        <fullName evidence="2">Uncharacterized protein</fullName>
    </submittedName>
</protein>
<feature type="transmembrane region" description="Helical" evidence="1">
    <location>
        <begin position="67"/>
        <end position="92"/>
    </location>
</feature>
<accession>A0A0B7FNK6</accession>
<keyword evidence="1" id="KW-1133">Transmembrane helix</keyword>
<dbReference type="STRING" id="1108050.A0A0B7FNK6"/>
<reference evidence="2 3" key="1">
    <citation type="submission" date="2014-11" db="EMBL/GenBank/DDBJ databases">
        <authorList>
            <person name="Wibberg Daniel"/>
        </authorList>
    </citation>
    <scope>NUCLEOTIDE SEQUENCE [LARGE SCALE GENOMIC DNA]</scope>
    <source>
        <strain evidence="2">Rhizoctonia solani AG1-IB 7/3/14</strain>
    </source>
</reference>
<keyword evidence="3" id="KW-1185">Reference proteome</keyword>
<evidence type="ECO:0000313" key="3">
    <source>
        <dbReference type="Proteomes" id="UP000059188"/>
    </source>
</evidence>
<evidence type="ECO:0000256" key="1">
    <source>
        <dbReference type="SAM" id="Phobius"/>
    </source>
</evidence>
<dbReference type="OrthoDB" id="5593742at2759"/>